<comment type="caution">
    <text evidence="2">The sequence shown here is derived from an EMBL/GenBank/DDBJ whole genome shotgun (WGS) entry which is preliminary data.</text>
</comment>
<evidence type="ECO:0000313" key="3">
    <source>
        <dbReference type="Proteomes" id="UP000692954"/>
    </source>
</evidence>
<feature type="transmembrane region" description="Helical" evidence="1">
    <location>
        <begin position="122"/>
        <end position="147"/>
    </location>
</feature>
<keyword evidence="1" id="KW-0812">Transmembrane</keyword>
<gene>
    <name evidence="2" type="ORF">PSON_ATCC_30995.1.T0200335</name>
</gene>
<feature type="transmembrane region" description="Helical" evidence="1">
    <location>
        <begin position="83"/>
        <end position="102"/>
    </location>
</feature>
<keyword evidence="1" id="KW-0472">Membrane</keyword>
<organism evidence="2 3">
    <name type="scientific">Paramecium sonneborni</name>
    <dbReference type="NCBI Taxonomy" id="65129"/>
    <lineage>
        <taxon>Eukaryota</taxon>
        <taxon>Sar</taxon>
        <taxon>Alveolata</taxon>
        <taxon>Ciliophora</taxon>
        <taxon>Intramacronucleata</taxon>
        <taxon>Oligohymenophorea</taxon>
        <taxon>Peniculida</taxon>
        <taxon>Parameciidae</taxon>
        <taxon>Paramecium</taxon>
    </lineage>
</organism>
<feature type="transmembrane region" description="Helical" evidence="1">
    <location>
        <begin position="54"/>
        <end position="74"/>
    </location>
</feature>
<evidence type="ECO:0000256" key="1">
    <source>
        <dbReference type="SAM" id="Phobius"/>
    </source>
</evidence>
<keyword evidence="1" id="KW-1133">Transmembrane helix</keyword>
<sequence length="681" mass="81691">MIKTYSLQYVSQEIEQMYRQSKLTGLKYRQEYLYGVVSVYLILIIVKYKEYQNLTPQIFAGISLALIMIIYIIMRKYQQYKEILVVINLLLMSAILESLRLFGPEPNQWYYGNHSSILKILIYLTGSSFIVQTCFFIATQIASLYNFETYDLQFILSQCIISILLVLLRYQYEMINRKHFLANLSKVQYENILEDLLPSWVVIVKYNKLAGSLDIEKINKHMKEKFNLHNNEVLREFLRKLVFFDMQNQNIQQIMKIEHDIIQELKSKNEDHPVHKYFAFLEKEDKSKIWRFKVTQVYFNSFQPQILLLFEEIEEDKYDQYINAIEQRDNQQYYNAKLNLQQINLQLEIIQKFYHEILKYEHLTPVQQNLKQQLQLNYFLYNLNSNLFNLYQICYRQIRSDISILQLQSFMNDLCLNLQLEYKKNKQEDQDSNIKNVIFRTDKQKLISIIMNIVQFLKLLLSIIHSDSTIINQPYPFKKPIKLSVKESKNFENTLQFSISHPNLNITNSIITELQNIETFQLDDDKRNWEYRNYFDKITSINQTLQQMLNLYKNEMSSFQIIQIDNHKSSKTQNNLNKLEYNTIGYIIAQYFVSRLGPQNRLNFKQTYLNPEGFNTSQFIGIQQTKIQFSIYKNYLNFKKEILSEYKNPLENNIQISSQNFQKLTNQQIFQTLYKLNGKNK</sequence>
<keyword evidence="3" id="KW-1185">Reference proteome</keyword>
<dbReference type="AlphaFoldDB" id="A0A8S1LFH2"/>
<evidence type="ECO:0000313" key="2">
    <source>
        <dbReference type="EMBL" id="CAD8065629.1"/>
    </source>
</evidence>
<reference evidence="2" key="1">
    <citation type="submission" date="2021-01" db="EMBL/GenBank/DDBJ databases">
        <authorList>
            <consortium name="Genoscope - CEA"/>
            <person name="William W."/>
        </authorList>
    </citation>
    <scope>NUCLEOTIDE SEQUENCE</scope>
</reference>
<feature type="transmembrane region" description="Helical" evidence="1">
    <location>
        <begin position="154"/>
        <end position="172"/>
    </location>
</feature>
<dbReference type="EMBL" id="CAJJDN010000020">
    <property type="protein sequence ID" value="CAD8065629.1"/>
    <property type="molecule type" value="Genomic_DNA"/>
</dbReference>
<feature type="transmembrane region" description="Helical" evidence="1">
    <location>
        <begin position="32"/>
        <end position="48"/>
    </location>
</feature>
<dbReference type="Proteomes" id="UP000692954">
    <property type="component" value="Unassembled WGS sequence"/>
</dbReference>
<protein>
    <recommendedName>
        <fullName evidence="4">Transmembrane protein</fullName>
    </recommendedName>
</protein>
<evidence type="ECO:0008006" key="4">
    <source>
        <dbReference type="Google" id="ProtNLM"/>
    </source>
</evidence>
<proteinExistence type="predicted"/>
<dbReference type="OrthoDB" id="297066at2759"/>
<name>A0A8S1LFH2_9CILI</name>
<accession>A0A8S1LFH2</accession>